<evidence type="ECO:0000313" key="2">
    <source>
        <dbReference type="Proteomes" id="UP001208570"/>
    </source>
</evidence>
<keyword evidence="2" id="KW-1185">Reference proteome</keyword>
<dbReference type="Proteomes" id="UP001208570">
    <property type="component" value="Unassembled WGS sequence"/>
</dbReference>
<accession>A0AAD9N0Z5</accession>
<reference evidence="1" key="1">
    <citation type="journal article" date="2023" name="Mol. Biol. Evol.">
        <title>Third-Generation Sequencing Reveals the Adaptive Role of the Epigenome in Three Deep-Sea Polychaetes.</title>
        <authorList>
            <person name="Perez M."/>
            <person name="Aroh O."/>
            <person name="Sun Y."/>
            <person name="Lan Y."/>
            <person name="Juniper S.K."/>
            <person name="Young C.R."/>
            <person name="Angers B."/>
            <person name="Qian P.Y."/>
        </authorList>
    </citation>
    <scope>NUCLEOTIDE SEQUENCE</scope>
    <source>
        <strain evidence="1">P08H-3</strain>
    </source>
</reference>
<organism evidence="1 2">
    <name type="scientific">Paralvinella palmiformis</name>
    <dbReference type="NCBI Taxonomy" id="53620"/>
    <lineage>
        <taxon>Eukaryota</taxon>
        <taxon>Metazoa</taxon>
        <taxon>Spiralia</taxon>
        <taxon>Lophotrochozoa</taxon>
        <taxon>Annelida</taxon>
        <taxon>Polychaeta</taxon>
        <taxon>Sedentaria</taxon>
        <taxon>Canalipalpata</taxon>
        <taxon>Terebellida</taxon>
        <taxon>Terebelliformia</taxon>
        <taxon>Alvinellidae</taxon>
        <taxon>Paralvinella</taxon>
    </lineage>
</organism>
<name>A0AAD9N0Z5_9ANNE</name>
<dbReference type="AlphaFoldDB" id="A0AAD9N0Z5"/>
<protein>
    <submittedName>
        <fullName evidence="1">Uncharacterized protein</fullName>
    </submittedName>
</protein>
<gene>
    <name evidence="1" type="ORF">LSH36_362g00009</name>
</gene>
<evidence type="ECO:0000313" key="1">
    <source>
        <dbReference type="EMBL" id="KAK2151448.1"/>
    </source>
</evidence>
<sequence length="44" mass="5280">MHKQNQANSNIHILEFCTCQLHVYHLYTWMSDVQFGNKNCKLLQ</sequence>
<comment type="caution">
    <text evidence="1">The sequence shown here is derived from an EMBL/GenBank/DDBJ whole genome shotgun (WGS) entry which is preliminary data.</text>
</comment>
<dbReference type="EMBL" id="JAODUP010000362">
    <property type="protein sequence ID" value="KAK2151448.1"/>
    <property type="molecule type" value="Genomic_DNA"/>
</dbReference>
<proteinExistence type="predicted"/>